<dbReference type="PANTHER" id="PTHR14087:SF7">
    <property type="entry name" value="THYMOCYTE NUCLEAR PROTEIN 1"/>
    <property type="match status" value="1"/>
</dbReference>
<dbReference type="InterPro" id="IPR052181">
    <property type="entry name" value="5hmC_binding"/>
</dbReference>
<dbReference type="InterPro" id="IPR047197">
    <property type="entry name" value="THYN1-like_EVE"/>
</dbReference>
<dbReference type="Proteomes" id="UP000033731">
    <property type="component" value="Unassembled WGS sequence"/>
</dbReference>
<sequence>MAYWLVKSEPCVWSWKMQQDKGSIGEAWTGVRNYQARNNMRKMRIGDKGFFYHSNKGREIVGIFEVITGTYPDPTVEGYSPWECVDIRAVCNMPCPVSLVAIKGNLQLSKMALVTFSRLSVQPVKLDEYLEVCRMGKLSSPPLSEYEM</sequence>
<dbReference type="Pfam" id="PF01878">
    <property type="entry name" value="EVE"/>
    <property type="match status" value="1"/>
</dbReference>
<dbReference type="InterPro" id="IPR015947">
    <property type="entry name" value="PUA-like_sf"/>
</dbReference>
<accession>A0A094YZ74</accession>
<evidence type="ECO:0000313" key="2">
    <source>
        <dbReference type="EMBL" id="KJZ82549.1"/>
    </source>
</evidence>
<evidence type="ECO:0000259" key="1">
    <source>
        <dbReference type="Pfam" id="PF01878"/>
    </source>
</evidence>
<dbReference type="PATRIC" id="fig|556287.8.peg.122"/>
<dbReference type="PANTHER" id="PTHR14087">
    <property type="entry name" value="THYMOCYTE NUCLEAR PROTEIN 1"/>
    <property type="match status" value="1"/>
</dbReference>
<dbReference type="EMBL" id="JMTK01000001">
    <property type="protein sequence ID" value="KJZ82549.1"/>
    <property type="molecule type" value="Genomic_DNA"/>
</dbReference>
<protein>
    <recommendedName>
        <fullName evidence="1">EVE domain-containing protein</fullName>
    </recommendedName>
</protein>
<dbReference type="SUPFAM" id="SSF88697">
    <property type="entry name" value="PUA domain-like"/>
    <property type="match status" value="1"/>
</dbReference>
<comment type="caution">
    <text evidence="2">The sequence shown here is derived from an EMBL/GenBank/DDBJ whole genome shotgun (WGS) entry which is preliminary data.</text>
</comment>
<keyword evidence="3" id="KW-1185">Reference proteome</keyword>
<organism evidence="2 3">
    <name type="scientific">Candidatus Liberibacter solanacearum</name>
    <dbReference type="NCBI Taxonomy" id="556287"/>
    <lineage>
        <taxon>Bacteria</taxon>
        <taxon>Pseudomonadati</taxon>
        <taxon>Pseudomonadota</taxon>
        <taxon>Alphaproteobacteria</taxon>
        <taxon>Hyphomicrobiales</taxon>
        <taxon>Rhizobiaceae</taxon>
        <taxon>Liberibacter</taxon>
    </lineage>
</organism>
<proteinExistence type="predicted"/>
<feature type="domain" description="EVE" evidence="1">
    <location>
        <begin position="2"/>
        <end position="135"/>
    </location>
</feature>
<dbReference type="Gene3D" id="3.10.590.10">
    <property type="entry name" value="ph1033 like domains"/>
    <property type="match status" value="1"/>
</dbReference>
<gene>
    <name evidence="2" type="ORF">DJ66_0157</name>
</gene>
<dbReference type="RefSeq" id="WP_034442816.1">
    <property type="nucleotide sequence ID" value="NZ_JMTK01000001.1"/>
</dbReference>
<dbReference type="AlphaFoldDB" id="A0A094YZ74"/>
<dbReference type="InterPro" id="IPR002740">
    <property type="entry name" value="EVE_domain"/>
</dbReference>
<evidence type="ECO:0000313" key="3">
    <source>
        <dbReference type="Proteomes" id="UP000033731"/>
    </source>
</evidence>
<dbReference type="CDD" id="cd21133">
    <property type="entry name" value="EVE"/>
    <property type="match status" value="1"/>
</dbReference>
<reference evidence="2 3" key="1">
    <citation type="journal article" date="2015" name="Phytopathology">
        <title>Genomes of Candidatus Liberibacter solanacearum haplotype A from New Zealand and the USA suggest significant genome plasticity in the species.</title>
        <authorList>
            <person name="Thompson S.M."/>
            <person name="Johnson C.P."/>
            <person name="Lu A.Y."/>
            <person name="Frampton R.A."/>
            <person name="Sullivan K.L."/>
            <person name="Fiers M.W."/>
            <person name="Crowhurst R.N."/>
            <person name="Pitman A.R."/>
            <person name="Scott I."/>
            <person name="Gudmestad N.C."/>
            <person name="Smith G.R."/>
        </authorList>
    </citation>
    <scope>NUCLEOTIDE SEQUENCE [LARGE SCALE GENOMIC DNA]</scope>
    <source>
        <strain evidence="2 3">LsoNZ1</strain>
    </source>
</reference>
<name>A0A094YZ74_9HYPH</name>